<feature type="compositionally biased region" description="Low complexity" evidence="1">
    <location>
        <begin position="101"/>
        <end position="120"/>
    </location>
</feature>
<organism evidence="2">
    <name type="scientific">Saccharum spontaneum</name>
    <name type="common">Wild sugarcane</name>
    <dbReference type="NCBI Taxonomy" id="62335"/>
    <lineage>
        <taxon>Eukaryota</taxon>
        <taxon>Viridiplantae</taxon>
        <taxon>Streptophyta</taxon>
        <taxon>Embryophyta</taxon>
        <taxon>Tracheophyta</taxon>
        <taxon>Spermatophyta</taxon>
        <taxon>Magnoliopsida</taxon>
        <taxon>Liliopsida</taxon>
        <taxon>Poales</taxon>
        <taxon>Poaceae</taxon>
        <taxon>PACMAD clade</taxon>
        <taxon>Panicoideae</taxon>
        <taxon>Andropogonodae</taxon>
        <taxon>Andropogoneae</taxon>
        <taxon>Saccharinae</taxon>
        <taxon>Saccharum</taxon>
        <taxon>Saccharum officinarum species complex</taxon>
    </lineage>
</organism>
<gene>
    <name evidence="2" type="ORF">SS47J13_000006</name>
</gene>
<feature type="compositionally biased region" description="Polar residues" evidence="1">
    <location>
        <begin position="88"/>
        <end position="97"/>
    </location>
</feature>
<dbReference type="EMBL" id="MH182572">
    <property type="protein sequence ID" value="AWA45110.1"/>
    <property type="molecule type" value="Genomic_DNA"/>
</dbReference>
<feature type="compositionally biased region" description="Basic residues" evidence="1">
    <location>
        <begin position="172"/>
        <end position="186"/>
    </location>
</feature>
<name>A0A678TQ22_SACSP</name>
<feature type="region of interest" description="Disordered" evidence="1">
    <location>
        <begin position="26"/>
        <end position="120"/>
    </location>
</feature>
<evidence type="ECO:0000313" key="2">
    <source>
        <dbReference type="EMBL" id="AWA45110.1"/>
    </source>
</evidence>
<protein>
    <submittedName>
        <fullName evidence="2">Uncharacterized protein</fullName>
    </submittedName>
</protein>
<reference evidence="2" key="1">
    <citation type="submission" date="2018-04" db="EMBL/GenBank/DDBJ databases">
        <title>Comparative Analysis of Homologous Sequences of Saccharum officinarum and Saccharum spontaneum Reveals Independent Polyploidization Events.</title>
        <authorList>
            <person name="Sharma A."/>
            <person name="Song J."/>
            <person name="Lin Q."/>
            <person name="Singh R."/>
            <person name="Ramos N."/>
            <person name="Wang K."/>
            <person name="Zhang J."/>
            <person name="Ming R."/>
            <person name="Yu Q."/>
        </authorList>
    </citation>
    <scope>NUCLEOTIDE SEQUENCE</scope>
</reference>
<feature type="compositionally biased region" description="Low complexity" evidence="1">
    <location>
        <begin position="199"/>
        <end position="210"/>
    </location>
</feature>
<dbReference type="AlphaFoldDB" id="A0A678TQ22"/>
<feature type="region of interest" description="Disordered" evidence="1">
    <location>
        <begin position="158"/>
        <end position="218"/>
    </location>
</feature>
<sequence length="218" mass="22581">MAAMLAHFMFGENLYIGRAGRCSGAVRSRGWGSAPARQREARPGRFGVVEGGAPAPWKKGAGEKGREQGSRAGENGRCGGGRRRANPTPATGPTSELASFAPQASGPAARPRGRACRVAPPGMASGPAPCGECGTTAAAAAGTGTGGHGVLFYLRARHRDSSGNGNPLNLHPRGRPPRVRRCRAPRSRSGPPFPFVDRSSGPGLLLGALSKEWRRSPE</sequence>
<proteinExistence type="predicted"/>
<feature type="compositionally biased region" description="Basic and acidic residues" evidence="1">
    <location>
        <begin position="60"/>
        <end position="69"/>
    </location>
</feature>
<evidence type="ECO:0000256" key="1">
    <source>
        <dbReference type="SAM" id="MobiDB-lite"/>
    </source>
</evidence>
<accession>A0A678TQ22</accession>